<accession>R0KBY9</accession>
<reference evidence="2 3" key="2">
    <citation type="journal article" date="2013" name="PLoS Genet.">
        <title>Comparative genome structure, secondary metabolite, and effector coding capacity across Cochliobolus pathogens.</title>
        <authorList>
            <person name="Condon B.J."/>
            <person name="Leng Y."/>
            <person name="Wu D."/>
            <person name="Bushley K.E."/>
            <person name="Ohm R.A."/>
            <person name="Otillar R."/>
            <person name="Martin J."/>
            <person name="Schackwitz W."/>
            <person name="Grimwood J."/>
            <person name="MohdZainudin N."/>
            <person name="Xue C."/>
            <person name="Wang R."/>
            <person name="Manning V.A."/>
            <person name="Dhillon B."/>
            <person name="Tu Z.J."/>
            <person name="Steffenson B.J."/>
            <person name="Salamov A."/>
            <person name="Sun H."/>
            <person name="Lowry S."/>
            <person name="LaButti K."/>
            <person name="Han J."/>
            <person name="Copeland A."/>
            <person name="Lindquist E."/>
            <person name="Barry K."/>
            <person name="Schmutz J."/>
            <person name="Baker S.E."/>
            <person name="Ciuffetti L.M."/>
            <person name="Grigoriev I.V."/>
            <person name="Zhong S."/>
            <person name="Turgeon B.G."/>
        </authorList>
    </citation>
    <scope>NUCLEOTIDE SEQUENCE [LARGE SCALE GENOMIC DNA]</scope>
    <source>
        <strain evidence="3">28A</strain>
    </source>
</reference>
<proteinExistence type="predicted"/>
<gene>
    <name evidence="2" type="ORF">SETTUDRAFT_29076</name>
</gene>
<organism evidence="2 3">
    <name type="scientific">Exserohilum turcicum (strain 28A)</name>
    <name type="common">Northern leaf blight fungus</name>
    <name type="synonym">Setosphaeria turcica</name>
    <dbReference type="NCBI Taxonomy" id="671987"/>
    <lineage>
        <taxon>Eukaryota</taxon>
        <taxon>Fungi</taxon>
        <taxon>Dikarya</taxon>
        <taxon>Ascomycota</taxon>
        <taxon>Pezizomycotina</taxon>
        <taxon>Dothideomycetes</taxon>
        <taxon>Pleosporomycetidae</taxon>
        <taxon>Pleosporales</taxon>
        <taxon>Pleosporineae</taxon>
        <taxon>Pleosporaceae</taxon>
        <taxon>Exserohilum</taxon>
    </lineage>
</organism>
<evidence type="ECO:0000256" key="1">
    <source>
        <dbReference type="SAM" id="MobiDB-lite"/>
    </source>
</evidence>
<dbReference type="GeneID" id="19403310"/>
<dbReference type="HOGENOM" id="CLU_090751_0_0_1"/>
<protein>
    <submittedName>
        <fullName evidence="2">Uncharacterized protein</fullName>
    </submittedName>
</protein>
<dbReference type="Proteomes" id="UP000016935">
    <property type="component" value="Unassembled WGS sequence"/>
</dbReference>
<dbReference type="RefSeq" id="XP_008026632.1">
    <property type="nucleotide sequence ID" value="XM_008028441.1"/>
</dbReference>
<feature type="region of interest" description="Disordered" evidence="1">
    <location>
        <begin position="1"/>
        <end position="52"/>
    </location>
</feature>
<reference evidence="2 3" key="1">
    <citation type="journal article" date="2012" name="PLoS Pathog.">
        <title>Diverse lifestyles and strategies of plant pathogenesis encoded in the genomes of eighteen Dothideomycetes fungi.</title>
        <authorList>
            <person name="Ohm R.A."/>
            <person name="Feau N."/>
            <person name="Henrissat B."/>
            <person name="Schoch C.L."/>
            <person name="Horwitz B.A."/>
            <person name="Barry K.W."/>
            <person name="Condon B.J."/>
            <person name="Copeland A.C."/>
            <person name="Dhillon B."/>
            <person name="Glaser F."/>
            <person name="Hesse C.N."/>
            <person name="Kosti I."/>
            <person name="LaButti K."/>
            <person name="Lindquist E.A."/>
            <person name="Lucas S."/>
            <person name="Salamov A.A."/>
            <person name="Bradshaw R.E."/>
            <person name="Ciuffetti L."/>
            <person name="Hamelin R.C."/>
            <person name="Kema G.H.J."/>
            <person name="Lawrence C."/>
            <person name="Scott J.A."/>
            <person name="Spatafora J.W."/>
            <person name="Turgeon B.G."/>
            <person name="de Wit P.J.G.M."/>
            <person name="Zhong S."/>
            <person name="Goodwin S.B."/>
            <person name="Grigoriev I.V."/>
        </authorList>
    </citation>
    <scope>NUCLEOTIDE SEQUENCE [LARGE SCALE GENOMIC DNA]</scope>
    <source>
        <strain evidence="3">28A</strain>
    </source>
</reference>
<dbReference type="AlphaFoldDB" id="R0KBY9"/>
<evidence type="ECO:0000313" key="2">
    <source>
        <dbReference type="EMBL" id="EOA85742.1"/>
    </source>
</evidence>
<name>R0KBY9_EXST2</name>
<dbReference type="OrthoDB" id="3795286at2759"/>
<evidence type="ECO:0000313" key="3">
    <source>
        <dbReference type="Proteomes" id="UP000016935"/>
    </source>
</evidence>
<sequence>MAHNGNQFTQGQEPTVAAPTPSPALDDEMLEGSGSDSDSSDDEKNDANQAEVRDLKRRLRMQEKQHSDQAKQMAAMQEMMAQMVSQLMATPNEKPPLKPKMAVPEKYEGGRNELRTFLTNIDLIDWDDAALRMVFEAGLKDNVKDGLVHHDKPDTLHKLVELATPNMKKQRNRTDRDGDTVMTGKVQDTNKKTRGTNQNGHFRRDCPKNEISRQAVVKVKMIRLSTPYPRHDLTSEDNLSDVDLYDEARRATSLEYVVIPKLAQPSIE</sequence>
<keyword evidence="3" id="KW-1185">Reference proteome</keyword>
<dbReference type="EMBL" id="KB908648">
    <property type="protein sequence ID" value="EOA85742.1"/>
    <property type="molecule type" value="Genomic_DNA"/>
</dbReference>
<feature type="compositionally biased region" description="Polar residues" evidence="1">
    <location>
        <begin position="1"/>
        <end position="13"/>
    </location>
</feature>